<keyword evidence="8" id="KW-1133">Transmembrane helix</keyword>
<evidence type="ECO:0000313" key="9">
    <source>
        <dbReference type="EMBL" id="KAK6166676.1"/>
    </source>
</evidence>
<keyword evidence="10" id="KW-1185">Reference proteome</keyword>
<comment type="caution">
    <text evidence="9">The sequence shown here is derived from an EMBL/GenBank/DDBJ whole genome shotgun (WGS) entry which is preliminary data.</text>
</comment>
<dbReference type="PROSITE" id="PS00778">
    <property type="entry name" value="HIS_ACID_PHOSPHAT_2"/>
    <property type="match status" value="1"/>
</dbReference>
<dbReference type="EC" id="3.1.3.2" evidence="3"/>
<keyword evidence="4" id="KW-0732">Signal</keyword>
<protein>
    <recommendedName>
        <fullName evidence="3">acid phosphatase</fullName>
        <ecNumber evidence="3">3.1.3.2</ecNumber>
    </recommendedName>
</protein>
<dbReference type="PANTHER" id="PTHR11567">
    <property type="entry name" value="ACID PHOSPHATASE-RELATED"/>
    <property type="match status" value="1"/>
</dbReference>
<dbReference type="CDD" id="cd07061">
    <property type="entry name" value="HP_HAP_like"/>
    <property type="match status" value="1"/>
</dbReference>
<dbReference type="Gene3D" id="3.40.50.1240">
    <property type="entry name" value="Phosphoglycerate mutase-like"/>
    <property type="match status" value="1"/>
</dbReference>
<evidence type="ECO:0000256" key="1">
    <source>
        <dbReference type="ARBA" id="ARBA00000032"/>
    </source>
</evidence>
<reference evidence="9 10" key="1">
    <citation type="submission" date="2024-01" db="EMBL/GenBank/DDBJ databases">
        <title>The genome of the rayed Mediterranean limpet Patella caerulea (Linnaeus, 1758).</title>
        <authorList>
            <person name="Anh-Thu Weber A."/>
            <person name="Halstead-Nussloch G."/>
        </authorList>
    </citation>
    <scope>NUCLEOTIDE SEQUENCE [LARGE SCALE GENOMIC DNA]</scope>
    <source>
        <strain evidence="9">AATW-2023a</strain>
        <tissue evidence="9">Whole specimen</tissue>
    </source>
</reference>
<keyword evidence="8" id="KW-0472">Membrane</keyword>
<comment type="similarity">
    <text evidence="2">Belongs to the histidine acid phosphatase family.</text>
</comment>
<dbReference type="PANTHER" id="PTHR11567:SF211">
    <property type="entry name" value="PROSTATIC ACID PHOSPHATASE"/>
    <property type="match status" value="1"/>
</dbReference>
<evidence type="ECO:0000256" key="3">
    <source>
        <dbReference type="ARBA" id="ARBA00012646"/>
    </source>
</evidence>
<keyword evidence="7" id="KW-0325">Glycoprotein</keyword>
<accession>A0AAN8GBY5</accession>
<keyword evidence="8" id="KW-0812">Transmembrane</keyword>
<name>A0AAN8GBY5_PATCE</name>
<dbReference type="SUPFAM" id="SSF53254">
    <property type="entry name" value="Phosphoglycerate mutase-like"/>
    <property type="match status" value="1"/>
</dbReference>
<evidence type="ECO:0000256" key="7">
    <source>
        <dbReference type="ARBA" id="ARBA00023180"/>
    </source>
</evidence>
<evidence type="ECO:0000256" key="8">
    <source>
        <dbReference type="SAM" id="Phobius"/>
    </source>
</evidence>
<dbReference type="InterPro" id="IPR033379">
    <property type="entry name" value="Acid_Pase_AS"/>
</dbReference>
<evidence type="ECO:0000256" key="5">
    <source>
        <dbReference type="ARBA" id="ARBA00022801"/>
    </source>
</evidence>
<dbReference type="InterPro" id="IPR000560">
    <property type="entry name" value="His_Pase_clade-2"/>
</dbReference>
<dbReference type="EMBL" id="JAZGQO010000021">
    <property type="protein sequence ID" value="KAK6166676.1"/>
    <property type="molecule type" value="Genomic_DNA"/>
</dbReference>
<organism evidence="9 10">
    <name type="scientific">Patella caerulea</name>
    <name type="common">Rayed Mediterranean limpet</name>
    <dbReference type="NCBI Taxonomy" id="87958"/>
    <lineage>
        <taxon>Eukaryota</taxon>
        <taxon>Metazoa</taxon>
        <taxon>Spiralia</taxon>
        <taxon>Lophotrochozoa</taxon>
        <taxon>Mollusca</taxon>
        <taxon>Gastropoda</taxon>
        <taxon>Patellogastropoda</taxon>
        <taxon>Patelloidea</taxon>
        <taxon>Patellidae</taxon>
        <taxon>Patella</taxon>
    </lineage>
</organism>
<dbReference type="InterPro" id="IPR029033">
    <property type="entry name" value="His_PPase_superfam"/>
</dbReference>
<sequence>MRPTFRVQVSSHKVGSKTIMEKQLAKLFCNLVIVLCIQHCGTVNLNTLRLTNVLYRHGDRSPVKIFKTDPNTISSWPQGFGYLSKIGMQEQYNLGKYFRERYNGFLNGSYIFSEIYVNSSNVDRCLMSAYSNLAGLYYPNRDEEWNMNITWQPIPVHTIPEPLDNMISLQRVCPKYDQLYQRSLKSPAVKKEEIENKGFYEFVSQKSGQPKESIDKIWQIADTLLCEQRHNKTWASWVNNTIYNKLRDLDKWSFDLLFGGRTVSRLKGGPILGQIVNNIQMKIAGQLNYKMMMYSGHDTTVAALLNAMKVFNQESPPYTATVIIELHEENNQYFVYSYYKNNTWPNTTSIHNLTLPGCDFRCPVDKFDALTKDSIPVDWEKECSIDQHGHNPLQFSEVAVTIMSILGGMVLLLTMIILVCQCRQNNTKTTTKYRLLEENGYQDS</sequence>
<proteinExistence type="inferred from homology"/>
<keyword evidence="6" id="KW-1015">Disulfide bond</keyword>
<evidence type="ECO:0000256" key="6">
    <source>
        <dbReference type="ARBA" id="ARBA00023157"/>
    </source>
</evidence>
<keyword evidence="5" id="KW-0378">Hydrolase</keyword>
<dbReference type="Pfam" id="PF00328">
    <property type="entry name" value="His_Phos_2"/>
    <property type="match status" value="1"/>
</dbReference>
<comment type="catalytic activity">
    <reaction evidence="1">
        <text>a phosphate monoester + H2O = an alcohol + phosphate</text>
        <dbReference type="Rhea" id="RHEA:15017"/>
        <dbReference type="ChEBI" id="CHEBI:15377"/>
        <dbReference type="ChEBI" id="CHEBI:30879"/>
        <dbReference type="ChEBI" id="CHEBI:43474"/>
        <dbReference type="ChEBI" id="CHEBI:67140"/>
        <dbReference type="EC" id="3.1.3.2"/>
    </reaction>
</comment>
<dbReference type="AlphaFoldDB" id="A0AAN8GBY5"/>
<dbReference type="InterPro" id="IPR050645">
    <property type="entry name" value="Histidine_acid_phosphatase"/>
</dbReference>
<gene>
    <name evidence="9" type="ORF">SNE40_023315</name>
</gene>
<feature type="transmembrane region" description="Helical" evidence="8">
    <location>
        <begin position="398"/>
        <end position="420"/>
    </location>
</feature>
<evidence type="ECO:0000313" key="10">
    <source>
        <dbReference type="Proteomes" id="UP001347796"/>
    </source>
</evidence>
<dbReference type="Proteomes" id="UP001347796">
    <property type="component" value="Unassembled WGS sequence"/>
</dbReference>
<evidence type="ECO:0000256" key="2">
    <source>
        <dbReference type="ARBA" id="ARBA00005375"/>
    </source>
</evidence>
<evidence type="ECO:0000256" key="4">
    <source>
        <dbReference type="ARBA" id="ARBA00022729"/>
    </source>
</evidence>
<dbReference type="GO" id="GO:0003993">
    <property type="term" value="F:acid phosphatase activity"/>
    <property type="evidence" value="ECO:0007669"/>
    <property type="project" value="UniProtKB-EC"/>
</dbReference>